<reference evidence="2" key="1">
    <citation type="submission" date="2022-12" db="EMBL/GenBank/DDBJ databases">
        <authorList>
            <person name="Alioto T."/>
            <person name="Alioto T."/>
            <person name="Gomez Garrido J."/>
        </authorList>
    </citation>
    <scope>NUCLEOTIDE SEQUENCE</scope>
</reference>
<gene>
    <name evidence="2" type="ORF">PODLI_1B002542</name>
</gene>
<evidence type="ECO:0000313" key="2">
    <source>
        <dbReference type="EMBL" id="CAI5799202.1"/>
    </source>
</evidence>
<dbReference type="Proteomes" id="UP001178461">
    <property type="component" value="Chromosome 18"/>
</dbReference>
<dbReference type="AlphaFoldDB" id="A0AA35LN15"/>
<accession>A0AA35LN15</accession>
<evidence type="ECO:0000256" key="1">
    <source>
        <dbReference type="SAM" id="MobiDB-lite"/>
    </source>
</evidence>
<feature type="region of interest" description="Disordered" evidence="1">
    <location>
        <begin position="84"/>
        <end position="103"/>
    </location>
</feature>
<proteinExistence type="predicted"/>
<organism evidence="2 3">
    <name type="scientific">Podarcis lilfordi</name>
    <name type="common">Lilford's wall lizard</name>
    <dbReference type="NCBI Taxonomy" id="74358"/>
    <lineage>
        <taxon>Eukaryota</taxon>
        <taxon>Metazoa</taxon>
        <taxon>Chordata</taxon>
        <taxon>Craniata</taxon>
        <taxon>Vertebrata</taxon>
        <taxon>Euteleostomi</taxon>
        <taxon>Lepidosauria</taxon>
        <taxon>Squamata</taxon>
        <taxon>Bifurcata</taxon>
        <taxon>Unidentata</taxon>
        <taxon>Episquamata</taxon>
        <taxon>Laterata</taxon>
        <taxon>Lacertibaenia</taxon>
        <taxon>Lacertidae</taxon>
        <taxon>Podarcis</taxon>
    </lineage>
</organism>
<evidence type="ECO:0000313" key="3">
    <source>
        <dbReference type="Proteomes" id="UP001178461"/>
    </source>
</evidence>
<dbReference type="EMBL" id="OX395144">
    <property type="protein sequence ID" value="CAI5799202.1"/>
    <property type="molecule type" value="Genomic_DNA"/>
</dbReference>
<name>A0AA35LN15_9SAUR</name>
<sequence>MFPALQFLFLDSYSTPGRKEPCRAASPTKPPALFGLRAPSAPLGAARAFPPPLGHFRLSGAFRWLQRRWTGTDRSAGERVPILRIGNTRPPENPARPPPLPPPPRIMLVAPSLCSIVWLSRGFKLRERGCT</sequence>
<keyword evidence="3" id="KW-1185">Reference proteome</keyword>
<feature type="compositionally biased region" description="Pro residues" evidence="1">
    <location>
        <begin position="91"/>
        <end position="103"/>
    </location>
</feature>
<protein>
    <submittedName>
        <fullName evidence="2">Uncharacterized protein</fullName>
    </submittedName>
</protein>